<organism evidence="1 2">
    <name type="scientific">Rhododendron griersonianum</name>
    <dbReference type="NCBI Taxonomy" id="479676"/>
    <lineage>
        <taxon>Eukaryota</taxon>
        <taxon>Viridiplantae</taxon>
        <taxon>Streptophyta</taxon>
        <taxon>Embryophyta</taxon>
        <taxon>Tracheophyta</taxon>
        <taxon>Spermatophyta</taxon>
        <taxon>Magnoliopsida</taxon>
        <taxon>eudicotyledons</taxon>
        <taxon>Gunneridae</taxon>
        <taxon>Pentapetalae</taxon>
        <taxon>asterids</taxon>
        <taxon>Ericales</taxon>
        <taxon>Ericaceae</taxon>
        <taxon>Ericoideae</taxon>
        <taxon>Rhodoreae</taxon>
        <taxon>Rhododendron</taxon>
    </lineage>
</organism>
<evidence type="ECO:0000313" key="2">
    <source>
        <dbReference type="Proteomes" id="UP000823749"/>
    </source>
</evidence>
<dbReference type="EMBL" id="JACTNZ010000001">
    <property type="protein sequence ID" value="KAG5564188.1"/>
    <property type="molecule type" value="Genomic_DNA"/>
</dbReference>
<name>A0AAV6LGF1_9ERIC</name>
<proteinExistence type="predicted"/>
<keyword evidence="2" id="KW-1185">Reference proteome</keyword>
<accession>A0AAV6LGF1</accession>
<evidence type="ECO:0000313" key="1">
    <source>
        <dbReference type="EMBL" id="KAG5564188.1"/>
    </source>
</evidence>
<comment type="caution">
    <text evidence="1">The sequence shown here is derived from an EMBL/GenBank/DDBJ whole genome shotgun (WGS) entry which is preliminary data.</text>
</comment>
<gene>
    <name evidence="1" type="ORF">RHGRI_000398</name>
</gene>
<dbReference type="AlphaFoldDB" id="A0AAV6LGF1"/>
<sequence>MGGLWLVLWRFLNTKDSPVNDLLRSDVVVDANHGTFPSDADIWFGSLLFWIYASMKTPFWLKFRVFFFYFNDAAEL</sequence>
<reference evidence="1" key="1">
    <citation type="submission" date="2020-08" db="EMBL/GenBank/DDBJ databases">
        <title>Plant Genome Project.</title>
        <authorList>
            <person name="Zhang R.-G."/>
        </authorList>
    </citation>
    <scope>NUCLEOTIDE SEQUENCE</scope>
    <source>
        <strain evidence="1">WSP0</strain>
        <tissue evidence="1">Leaf</tissue>
    </source>
</reference>
<protein>
    <submittedName>
        <fullName evidence="1">Uncharacterized protein</fullName>
    </submittedName>
</protein>
<dbReference type="Proteomes" id="UP000823749">
    <property type="component" value="Chromosome 1"/>
</dbReference>